<accession>A0A5K7SF94</accession>
<organism evidence="1 2">
    <name type="scientific">Aquipluma nitroreducens</name>
    <dbReference type="NCBI Taxonomy" id="2010828"/>
    <lineage>
        <taxon>Bacteria</taxon>
        <taxon>Pseudomonadati</taxon>
        <taxon>Bacteroidota</taxon>
        <taxon>Bacteroidia</taxon>
        <taxon>Marinilabiliales</taxon>
        <taxon>Prolixibacteraceae</taxon>
        <taxon>Aquipluma</taxon>
    </lineage>
</organism>
<protein>
    <submittedName>
        <fullName evidence="1">Uncharacterized protein</fullName>
    </submittedName>
</protein>
<evidence type="ECO:0000313" key="1">
    <source>
        <dbReference type="EMBL" id="BBE20271.1"/>
    </source>
</evidence>
<proteinExistence type="predicted"/>
<keyword evidence="2" id="KW-1185">Reference proteome</keyword>
<dbReference type="EMBL" id="AP018694">
    <property type="protein sequence ID" value="BBE20271.1"/>
    <property type="molecule type" value="Genomic_DNA"/>
</dbReference>
<gene>
    <name evidence="1" type="ORF">AQPE_4462</name>
</gene>
<dbReference type="AlphaFoldDB" id="A0A5K7SF94"/>
<dbReference type="Proteomes" id="UP001193389">
    <property type="component" value="Chromosome"/>
</dbReference>
<sequence>MLANPRLRQGFIEAEEVKPLLKLATEALLSKNGCIGLTEES</sequence>
<evidence type="ECO:0000313" key="2">
    <source>
        <dbReference type="Proteomes" id="UP001193389"/>
    </source>
</evidence>
<reference evidence="1" key="1">
    <citation type="journal article" date="2020" name="Int. J. Syst. Evol. Microbiol.">
        <title>Aquipluma nitroreducens gen. nov. sp. nov., a novel facultatively anaerobic bacterium isolated from a freshwater lake.</title>
        <authorList>
            <person name="Watanabe M."/>
            <person name="Kojima H."/>
            <person name="Fukui M."/>
        </authorList>
    </citation>
    <scope>NUCLEOTIDE SEQUENCE</scope>
    <source>
        <strain evidence="1">MeG22</strain>
    </source>
</reference>
<name>A0A5K7SF94_9BACT</name>
<dbReference type="KEGG" id="anf:AQPE_4462"/>